<dbReference type="InterPro" id="IPR029058">
    <property type="entry name" value="AB_hydrolase_fold"/>
</dbReference>
<dbReference type="Proteomes" id="UP001596620">
    <property type="component" value="Unassembled WGS sequence"/>
</dbReference>
<gene>
    <name evidence="3 5" type="primary">menH</name>
    <name evidence="5" type="ORF">ACFQU8_02235</name>
</gene>
<comment type="function">
    <text evidence="3">Catalyzes a proton abstraction reaction that results in 2,5-elimination of pyruvate from 2-succinyl-5-enolpyruvyl-6-hydroxy-3-cyclohexene-1-carboxylate (SEPHCHC) and the formation of 2-succinyl-6-hydroxy-2,4-cyclohexadiene-1-carboxylate (SHCHC).</text>
</comment>
<dbReference type="PANTHER" id="PTHR42916">
    <property type="entry name" value="2-SUCCINYL-5-ENOLPYRUVYL-6-HYDROXY-3-CYCLOHEXENE-1-CARBOXYLATE SYNTHASE"/>
    <property type="match status" value="1"/>
</dbReference>
<dbReference type="InterPro" id="IPR022485">
    <property type="entry name" value="SHCHC_synthase_MenH"/>
</dbReference>
<evidence type="ECO:0000259" key="4">
    <source>
        <dbReference type="Pfam" id="PF00561"/>
    </source>
</evidence>
<evidence type="ECO:0000313" key="5">
    <source>
        <dbReference type="EMBL" id="MFC7746058.1"/>
    </source>
</evidence>
<dbReference type="GO" id="GO:0070205">
    <property type="term" value="F:2-succinyl-6-hydroxy-2,4-cyclohexadiene-1-carboxylate synthase activity"/>
    <property type="evidence" value="ECO:0007669"/>
    <property type="project" value="UniProtKB-EC"/>
</dbReference>
<organism evidence="5 6">
    <name type="scientific">Lentibacillus kimchii</name>
    <dbReference type="NCBI Taxonomy" id="1542911"/>
    <lineage>
        <taxon>Bacteria</taxon>
        <taxon>Bacillati</taxon>
        <taxon>Bacillota</taxon>
        <taxon>Bacilli</taxon>
        <taxon>Bacillales</taxon>
        <taxon>Bacillaceae</taxon>
        <taxon>Lentibacillus</taxon>
    </lineage>
</organism>
<evidence type="ECO:0000256" key="3">
    <source>
        <dbReference type="HAMAP-Rule" id="MF_01660"/>
    </source>
</evidence>
<dbReference type="PRINTS" id="PR00111">
    <property type="entry name" value="ABHYDROLASE"/>
</dbReference>
<comment type="pathway">
    <text evidence="3">Quinol/quinone metabolism; 1,4-dihydroxy-2-naphthoate biosynthesis; 1,4-dihydroxy-2-naphthoate from chorismate: step 3/7.</text>
</comment>
<comment type="similarity">
    <text evidence="3">Belongs to the AB hydrolase superfamily. MenH family.</text>
</comment>
<evidence type="ECO:0000256" key="1">
    <source>
        <dbReference type="ARBA" id="ARBA00022428"/>
    </source>
</evidence>
<dbReference type="EC" id="4.2.99.20" evidence="3"/>
<comment type="catalytic activity">
    <reaction evidence="3">
        <text>5-enolpyruvoyl-6-hydroxy-2-succinyl-cyclohex-3-ene-1-carboxylate = (1R,6R)-6-hydroxy-2-succinyl-cyclohexa-2,4-diene-1-carboxylate + pyruvate</text>
        <dbReference type="Rhea" id="RHEA:25597"/>
        <dbReference type="ChEBI" id="CHEBI:15361"/>
        <dbReference type="ChEBI" id="CHEBI:58689"/>
        <dbReference type="ChEBI" id="CHEBI:58818"/>
        <dbReference type="EC" id="4.2.99.20"/>
    </reaction>
</comment>
<proteinExistence type="inferred from homology"/>
<keyword evidence="2 3" id="KW-0456">Lyase</keyword>
<dbReference type="Pfam" id="PF00561">
    <property type="entry name" value="Abhydrolase_1"/>
    <property type="match status" value="1"/>
</dbReference>
<comment type="pathway">
    <text evidence="3">Quinol/quinone metabolism; menaquinone biosynthesis.</text>
</comment>
<dbReference type="PANTHER" id="PTHR42916:SF1">
    <property type="entry name" value="PROTEIN PHYLLO, CHLOROPLASTIC"/>
    <property type="match status" value="1"/>
</dbReference>
<accession>A0ABW2USQ4</accession>
<evidence type="ECO:0000313" key="6">
    <source>
        <dbReference type="Proteomes" id="UP001596620"/>
    </source>
</evidence>
<keyword evidence="1 3" id="KW-0474">Menaquinone biosynthesis</keyword>
<dbReference type="HAMAP" id="MF_01660">
    <property type="entry name" value="MenH"/>
    <property type="match status" value="1"/>
</dbReference>
<evidence type="ECO:0000256" key="2">
    <source>
        <dbReference type="ARBA" id="ARBA00023239"/>
    </source>
</evidence>
<dbReference type="SUPFAM" id="SSF53474">
    <property type="entry name" value="alpha/beta-Hydrolases"/>
    <property type="match status" value="1"/>
</dbReference>
<dbReference type="NCBIfam" id="TIGR03695">
    <property type="entry name" value="menH_SHCHC"/>
    <property type="match status" value="1"/>
</dbReference>
<protein>
    <recommendedName>
        <fullName evidence="3">Putative 2-succinyl-6-hydroxy-2,4-cyclohexadiene-1-carboxylate synthase</fullName>
        <shortName evidence="3">SHCHC synthase</shortName>
        <ecNumber evidence="3">4.2.99.20</ecNumber>
    </recommendedName>
</protein>
<feature type="domain" description="AB hydrolase-1" evidence="4">
    <location>
        <begin position="20"/>
        <end position="251"/>
    </location>
</feature>
<dbReference type="Gene3D" id="3.40.50.1820">
    <property type="entry name" value="alpha/beta hydrolase"/>
    <property type="match status" value="1"/>
</dbReference>
<reference evidence="6" key="1">
    <citation type="journal article" date="2019" name="Int. J. Syst. Evol. Microbiol.">
        <title>The Global Catalogue of Microorganisms (GCM) 10K type strain sequencing project: providing services to taxonomists for standard genome sequencing and annotation.</title>
        <authorList>
            <consortium name="The Broad Institute Genomics Platform"/>
            <consortium name="The Broad Institute Genome Sequencing Center for Infectious Disease"/>
            <person name="Wu L."/>
            <person name="Ma J."/>
        </authorList>
    </citation>
    <scope>NUCLEOTIDE SEQUENCE [LARGE SCALE GENOMIC DNA]</scope>
    <source>
        <strain evidence="6">JCM 30234</strain>
    </source>
</reference>
<sequence>MYKTINGTPYWYESYGEGEPIVLLHGFTGSADTWDNLVHDLQNLYQLITLDLPGHRYMKQGSVKTIEAFCHDLTGLLDQLGLSQVHLIGYSMGGRTALSFAILYPDRVASLILESGSPGLAQETERAARRQQDDRLANYIEQEGLEAFVAYWESLPLFASQKQLSEPVRDKIRAERLSHVPEGLSQSLRYMGTGVQPSWWEALPQLRRPVLLLSGEWDQKFVELNQKMATKLPAVQHKIVYKAGHAIHVEQPVIFAKLASDFLQSRPKSL</sequence>
<dbReference type="RefSeq" id="WP_382357540.1">
    <property type="nucleotide sequence ID" value="NZ_JBHTGR010000004.1"/>
</dbReference>
<dbReference type="EMBL" id="JBHTGR010000004">
    <property type="protein sequence ID" value="MFC7746058.1"/>
    <property type="molecule type" value="Genomic_DNA"/>
</dbReference>
<comment type="caution">
    <text evidence="5">The sequence shown here is derived from an EMBL/GenBank/DDBJ whole genome shotgun (WGS) entry which is preliminary data.</text>
</comment>
<dbReference type="InterPro" id="IPR000073">
    <property type="entry name" value="AB_hydrolase_1"/>
</dbReference>
<name>A0ABW2USQ4_9BACI</name>
<keyword evidence="6" id="KW-1185">Reference proteome</keyword>
<comment type="subunit">
    <text evidence="3">Monomer.</text>
</comment>